<name>A0ABX0IVR4_9FLAO</name>
<feature type="transmembrane region" description="Helical" evidence="1">
    <location>
        <begin position="12"/>
        <end position="29"/>
    </location>
</feature>
<evidence type="ECO:0000313" key="4">
    <source>
        <dbReference type="Proteomes" id="UP000817854"/>
    </source>
</evidence>
<organism evidence="3 4">
    <name type="scientific">Flavobacterium jejuense</name>
    <dbReference type="NCBI Taxonomy" id="1544455"/>
    <lineage>
        <taxon>Bacteria</taxon>
        <taxon>Pseudomonadati</taxon>
        <taxon>Bacteroidota</taxon>
        <taxon>Flavobacteriia</taxon>
        <taxon>Flavobacteriales</taxon>
        <taxon>Flavobacteriaceae</taxon>
        <taxon>Flavobacterium</taxon>
    </lineage>
</organism>
<feature type="transmembrane region" description="Helical" evidence="1">
    <location>
        <begin position="318"/>
        <end position="342"/>
    </location>
</feature>
<feature type="transmembrane region" description="Helical" evidence="1">
    <location>
        <begin position="165"/>
        <end position="183"/>
    </location>
</feature>
<dbReference type="EMBL" id="VEVQ02000006">
    <property type="protein sequence ID" value="NHN26171.1"/>
    <property type="molecule type" value="Genomic_DNA"/>
</dbReference>
<feature type="transmembrane region" description="Helical" evidence="1">
    <location>
        <begin position="133"/>
        <end position="153"/>
    </location>
</feature>
<sequence length="357" mass="42478">MGKILNNRIPSLDGLRAISILMVVFGHAFKGYFKLIDIANLGVRIFFIISAYLIVSILYRDVNANKFSIKTFYFKRVIRTFPAFYVYLIVVVIVLMYFKMFQWEQFWRAPVYLENYHPRSLWNSNQWFVGHTWSLAVEEQFYILIALMFMFYNKKVINYSQLLKIFLAIIIIIPLIRVSYLYFKIIPDVFRGSLHRSFETVADSLAMGGILALITKEKVVKMKVFIYLKDKIFILVLMLLFFQMFNSSVLVKIFGLSIRYFYNFIGLTIINCLIVLLIFILINKDKTSKVFLLLNTPIMKTIGLWSYSIYLWQQMWLYSWDIPLCFKFTGILVSSVVSYYLIEKKFLFWRDTYLKKK</sequence>
<dbReference type="PANTHER" id="PTHR23028:SF53">
    <property type="entry name" value="ACYL_TRANSF_3 DOMAIN-CONTAINING PROTEIN"/>
    <property type="match status" value="1"/>
</dbReference>
<dbReference type="Pfam" id="PF01757">
    <property type="entry name" value="Acyl_transf_3"/>
    <property type="match status" value="1"/>
</dbReference>
<feature type="transmembrane region" description="Helical" evidence="1">
    <location>
        <begin position="234"/>
        <end position="254"/>
    </location>
</feature>
<dbReference type="InterPro" id="IPR002656">
    <property type="entry name" value="Acyl_transf_3_dom"/>
</dbReference>
<feature type="domain" description="Acyltransferase 3" evidence="2">
    <location>
        <begin position="10"/>
        <end position="324"/>
    </location>
</feature>
<reference evidence="3 4" key="3">
    <citation type="submission" date="2020-02" db="EMBL/GenBank/DDBJ databases">
        <title>Flavobacterium profundi sp. nov., isolated from a deep-sea seamount.</title>
        <authorList>
            <person name="Zhang D.-C."/>
        </authorList>
    </citation>
    <scope>NUCLEOTIDE SEQUENCE [LARGE SCALE GENOMIC DNA]</scope>
    <source>
        <strain evidence="3 4">EC11</strain>
    </source>
</reference>
<evidence type="ECO:0000259" key="2">
    <source>
        <dbReference type="Pfam" id="PF01757"/>
    </source>
</evidence>
<feature type="transmembrane region" description="Helical" evidence="1">
    <location>
        <begin position="260"/>
        <end position="283"/>
    </location>
</feature>
<dbReference type="Proteomes" id="UP000817854">
    <property type="component" value="Unassembled WGS sequence"/>
</dbReference>
<keyword evidence="3" id="KW-0808">Transferase</keyword>
<dbReference type="RefSeq" id="WP_140962498.1">
    <property type="nucleotide sequence ID" value="NZ_VEVQ02000006.1"/>
</dbReference>
<keyword evidence="4" id="KW-1185">Reference proteome</keyword>
<evidence type="ECO:0000313" key="3">
    <source>
        <dbReference type="EMBL" id="NHN26171.1"/>
    </source>
</evidence>
<gene>
    <name evidence="3" type="ORF">FIA58_010830</name>
</gene>
<keyword evidence="1" id="KW-0472">Membrane</keyword>
<accession>A0ABX0IVR4</accession>
<dbReference type="InterPro" id="IPR050879">
    <property type="entry name" value="Acyltransferase_3"/>
</dbReference>
<feature type="transmembrane region" description="Helical" evidence="1">
    <location>
        <begin position="80"/>
        <end position="98"/>
    </location>
</feature>
<keyword evidence="1" id="KW-0812">Transmembrane</keyword>
<feature type="transmembrane region" description="Helical" evidence="1">
    <location>
        <begin position="290"/>
        <end position="312"/>
    </location>
</feature>
<comment type="caution">
    <text evidence="3">The sequence shown here is derived from an EMBL/GenBank/DDBJ whole genome shotgun (WGS) entry which is preliminary data.</text>
</comment>
<keyword evidence="3" id="KW-0012">Acyltransferase</keyword>
<reference evidence="4" key="1">
    <citation type="submission" date="2019-05" db="EMBL/GenBank/DDBJ databases">
        <title>Flavobacterium profundi sp. nov., isolated from a deep-sea seamount.</title>
        <authorList>
            <person name="Zhang D.-C."/>
        </authorList>
    </citation>
    <scope>NUCLEOTIDE SEQUENCE [LARGE SCALE GENOMIC DNA]</scope>
    <source>
        <strain evidence="4">EC11</strain>
    </source>
</reference>
<proteinExistence type="predicted"/>
<dbReference type="PANTHER" id="PTHR23028">
    <property type="entry name" value="ACETYLTRANSFERASE"/>
    <property type="match status" value="1"/>
</dbReference>
<reference evidence="3 4" key="2">
    <citation type="submission" date="2019-05" db="EMBL/GenBank/DDBJ databases">
        <authorList>
            <person name="Lianzixin W."/>
        </authorList>
    </citation>
    <scope>NUCLEOTIDE SEQUENCE [LARGE SCALE GENOMIC DNA]</scope>
    <source>
        <strain evidence="3 4">EC11</strain>
    </source>
</reference>
<dbReference type="GO" id="GO:0016746">
    <property type="term" value="F:acyltransferase activity"/>
    <property type="evidence" value="ECO:0007669"/>
    <property type="project" value="UniProtKB-KW"/>
</dbReference>
<evidence type="ECO:0000256" key="1">
    <source>
        <dbReference type="SAM" id="Phobius"/>
    </source>
</evidence>
<keyword evidence="1" id="KW-1133">Transmembrane helix</keyword>
<protein>
    <submittedName>
        <fullName evidence="3">Acyltransferase</fullName>
    </submittedName>
</protein>
<feature type="transmembrane region" description="Helical" evidence="1">
    <location>
        <begin position="41"/>
        <end position="59"/>
    </location>
</feature>